<keyword evidence="4 12" id="KW-0285">Flavoprotein</keyword>
<dbReference type="CDD" id="cd02801">
    <property type="entry name" value="DUS_like_FMN"/>
    <property type="match status" value="1"/>
</dbReference>
<evidence type="ECO:0000256" key="12">
    <source>
        <dbReference type="PIRNR" id="PIRNR006621"/>
    </source>
</evidence>
<feature type="active site" description="Proton donor" evidence="13">
    <location>
        <position position="103"/>
    </location>
</feature>
<dbReference type="Gene3D" id="3.20.20.70">
    <property type="entry name" value="Aldolase class I"/>
    <property type="match status" value="1"/>
</dbReference>
<keyword evidence="3" id="KW-0820">tRNA-binding</keyword>
<dbReference type="PANTHER" id="PTHR45846">
    <property type="entry name" value="TRNA-DIHYDROURIDINE(47) SYNTHASE [NAD(P)(+)]-LIKE"/>
    <property type="match status" value="1"/>
</dbReference>
<reference evidence="16" key="1">
    <citation type="submission" date="2020-10" db="EMBL/GenBank/DDBJ databases">
        <authorList>
            <person name="Gilroy R."/>
        </authorList>
    </citation>
    <scope>NUCLEOTIDE SEQUENCE</scope>
    <source>
        <strain evidence="16">4509</strain>
    </source>
</reference>
<evidence type="ECO:0000256" key="3">
    <source>
        <dbReference type="ARBA" id="ARBA00022555"/>
    </source>
</evidence>
<dbReference type="PANTHER" id="PTHR45846:SF1">
    <property type="entry name" value="TRNA-DIHYDROURIDINE(47) SYNTHASE [NAD(P)(+)]-LIKE"/>
    <property type="match status" value="1"/>
</dbReference>
<evidence type="ECO:0000256" key="4">
    <source>
        <dbReference type="ARBA" id="ARBA00022630"/>
    </source>
</evidence>
<dbReference type="Pfam" id="PF01207">
    <property type="entry name" value="Dus"/>
    <property type="match status" value="1"/>
</dbReference>
<name>A0A9D1INM7_9FIRM</name>
<evidence type="ECO:0000256" key="11">
    <source>
        <dbReference type="ARBA" id="ARBA00048802"/>
    </source>
</evidence>
<comment type="function">
    <text evidence="2 12">Catalyzes the synthesis of 5,6-dihydrouridine (D), a modified base found in the D-loop of most tRNAs, via the reduction of the C5-C6 double bond in target uridines.</text>
</comment>
<feature type="binding site" evidence="14">
    <location>
        <position position="142"/>
    </location>
    <ligand>
        <name>FMN</name>
        <dbReference type="ChEBI" id="CHEBI:58210"/>
    </ligand>
</feature>
<gene>
    <name evidence="16" type="primary">dusB</name>
    <name evidence="16" type="ORF">IAD19_00485</name>
</gene>
<dbReference type="PROSITE" id="PS01136">
    <property type="entry name" value="UPF0034"/>
    <property type="match status" value="1"/>
</dbReference>
<keyword evidence="8" id="KW-0694">RNA-binding</keyword>
<evidence type="ECO:0000313" key="17">
    <source>
        <dbReference type="Proteomes" id="UP000824082"/>
    </source>
</evidence>
<sequence>MKDLSLFGYTLPRTAMLAPMAGIADRAYRQLCKEYGAVLVVGEMASVKGLCYSDRKTAELLTCTPEEYPMGVQLFGDDPAFFAKAAKIAAQYHPAFIDINMGCPVHKVVSTGAGSRLMTTPEKAAQIVRACVEAVDIPITVKMRKGYHAEDANAPELAKLCEAEGAAAITIHGRTKAQLYQPGADWEIIKQVKEAVSIPVIGNGDVMCAQDAAEMYRQTGCDLVAVARGSYGRPWIFSEITQYLNTGALPPEPSPEEKMEVMLRHLSLICTYKGERAGMREGRKIAGFYVKGLAQASRFRGKCGSLSSYEDAKQLAKEVLEAQTEEPWED</sequence>
<dbReference type="EMBL" id="DVMX01000007">
    <property type="protein sequence ID" value="HIU41015.1"/>
    <property type="molecule type" value="Genomic_DNA"/>
</dbReference>
<comment type="similarity">
    <text evidence="12">Belongs to the dus family.</text>
</comment>
<evidence type="ECO:0000259" key="15">
    <source>
        <dbReference type="Pfam" id="PF01207"/>
    </source>
</evidence>
<evidence type="ECO:0000256" key="7">
    <source>
        <dbReference type="ARBA" id="ARBA00022857"/>
    </source>
</evidence>
<reference evidence="16" key="2">
    <citation type="journal article" date="2021" name="PeerJ">
        <title>Extensive microbial diversity within the chicken gut microbiome revealed by metagenomics and culture.</title>
        <authorList>
            <person name="Gilroy R."/>
            <person name="Ravi A."/>
            <person name="Getino M."/>
            <person name="Pursley I."/>
            <person name="Horton D.L."/>
            <person name="Alikhan N.F."/>
            <person name="Baker D."/>
            <person name="Gharbi K."/>
            <person name="Hall N."/>
            <person name="Watson M."/>
            <person name="Adriaenssens E.M."/>
            <person name="Foster-Nyarko E."/>
            <person name="Jarju S."/>
            <person name="Secka A."/>
            <person name="Antonio M."/>
            <person name="Oren A."/>
            <person name="Chaudhuri R.R."/>
            <person name="La Ragione R."/>
            <person name="Hildebrand F."/>
            <person name="Pallen M.J."/>
        </authorList>
    </citation>
    <scope>NUCLEOTIDE SEQUENCE</scope>
    <source>
        <strain evidence="16">4509</strain>
    </source>
</reference>
<dbReference type="InterPro" id="IPR004652">
    <property type="entry name" value="DusB-like"/>
</dbReference>
<dbReference type="SUPFAM" id="SSF51395">
    <property type="entry name" value="FMN-linked oxidoreductases"/>
    <property type="match status" value="1"/>
</dbReference>
<feature type="binding site" evidence="14">
    <location>
        <begin position="227"/>
        <end position="228"/>
    </location>
    <ligand>
        <name>FMN</name>
        <dbReference type="ChEBI" id="CHEBI:58210"/>
    </ligand>
</feature>
<comment type="catalytic activity">
    <reaction evidence="11">
        <text>a 5,6-dihydrouridine in tRNA + NAD(+) = a uridine in tRNA + NADH + H(+)</text>
        <dbReference type="Rhea" id="RHEA:54452"/>
        <dbReference type="Rhea" id="RHEA-COMP:13339"/>
        <dbReference type="Rhea" id="RHEA-COMP:13887"/>
        <dbReference type="ChEBI" id="CHEBI:15378"/>
        <dbReference type="ChEBI" id="CHEBI:57540"/>
        <dbReference type="ChEBI" id="CHEBI:57945"/>
        <dbReference type="ChEBI" id="CHEBI:65315"/>
        <dbReference type="ChEBI" id="CHEBI:74443"/>
    </reaction>
</comment>
<dbReference type="EC" id="1.3.1.-" evidence="12"/>
<feature type="domain" description="DUS-like FMN-binding" evidence="15">
    <location>
        <begin position="16"/>
        <end position="319"/>
    </location>
</feature>
<evidence type="ECO:0000256" key="6">
    <source>
        <dbReference type="ARBA" id="ARBA00022694"/>
    </source>
</evidence>
<dbReference type="InterPro" id="IPR001269">
    <property type="entry name" value="DUS_fam"/>
</dbReference>
<dbReference type="GO" id="GO:0000049">
    <property type="term" value="F:tRNA binding"/>
    <property type="evidence" value="ECO:0007669"/>
    <property type="project" value="UniProtKB-KW"/>
</dbReference>
<organism evidence="16 17">
    <name type="scientific">Candidatus Egerieicola faecale</name>
    <dbReference type="NCBI Taxonomy" id="2840774"/>
    <lineage>
        <taxon>Bacteria</taxon>
        <taxon>Bacillati</taxon>
        <taxon>Bacillota</taxon>
        <taxon>Clostridia</taxon>
        <taxon>Eubacteriales</taxon>
        <taxon>Oscillospiraceae</taxon>
        <taxon>Oscillospiraceae incertae sedis</taxon>
        <taxon>Candidatus Egerieicola</taxon>
    </lineage>
</organism>
<comment type="caution">
    <text evidence="16">The sequence shown here is derived from an EMBL/GenBank/DDBJ whole genome shotgun (WGS) entry which is preliminary data.</text>
</comment>
<evidence type="ECO:0000256" key="14">
    <source>
        <dbReference type="PIRSR" id="PIRSR006621-2"/>
    </source>
</evidence>
<accession>A0A9D1INM7</accession>
<dbReference type="NCBIfam" id="TIGR00737">
    <property type="entry name" value="nifR3_yhdG"/>
    <property type="match status" value="1"/>
</dbReference>
<evidence type="ECO:0000256" key="9">
    <source>
        <dbReference type="ARBA" id="ARBA00023002"/>
    </source>
</evidence>
<evidence type="ECO:0000256" key="5">
    <source>
        <dbReference type="ARBA" id="ARBA00022643"/>
    </source>
</evidence>
<dbReference type="Proteomes" id="UP000824082">
    <property type="component" value="Unassembled WGS sequence"/>
</dbReference>
<dbReference type="Gene3D" id="1.10.1200.80">
    <property type="entry name" value="Putative flavin oxidoreducatase, domain 2"/>
    <property type="match status" value="1"/>
</dbReference>
<evidence type="ECO:0000313" key="16">
    <source>
        <dbReference type="EMBL" id="HIU41015.1"/>
    </source>
</evidence>
<feature type="binding site" evidence="14">
    <location>
        <begin position="19"/>
        <end position="21"/>
    </location>
    <ligand>
        <name>FMN</name>
        <dbReference type="ChEBI" id="CHEBI:58210"/>
    </ligand>
</feature>
<dbReference type="InterPro" id="IPR035587">
    <property type="entry name" value="DUS-like_FMN-bd"/>
</dbReference>
<evidence type="ECO:0000256" key="1">
    <source>
        <dbReference type="ARBA" id="ARBA00001917"/>
    </source>
</evidence>
<feature type="binding site" evidence="14">
    <location>
        <position position="172"/>
    </location>
    <ligand>
        <name>FMN</name>
        <dbReference type="ChEBI" id="CHEBI:58210"/>
    </ligand>
</feature>
<evidence type="ECO:0000256" key="13">
    <source>
        <dbReference type="PIRSR" id="PIRSR006621-1"/>
    </source>
</evidence>
<dbReference type="GO" id="GO:0050660">
    <property type="term" value="F:flavin adenine dinucleotide binding"/>
    <property type="evidence" value="ECO:0007669"/>
    <property type="project" value="InterPro"/>
</dbReference>
<evidence type="ECO:0000256" key="10">
    <source>
        <dbReference type="ARBA" id="ARBA00048205"/>
    </source>
</evidence>
<protein>
    <recommendedName>
        <fullName evidence="12">tRNA-dihydrouridine synthase</fullName>
        <ecNumber evidence="12">1.3.1.-</ecNumber>
    </recommendedName>
</protein>
<dbReference type="InterPro" id="IPR024036">
    <property type="entry name" value="tRNA-dHydroUridine_Synthase_C"/>
</dbReference>
<dbReference type="InterPro" id="IPR013785">
    <property type="entry name" value="Aldolase_TIM"/>
</dbReference>
<dbReference type="PIRSF" id="PIRSF006621">
    <property type="entry name" value="Dus"/>
    <property type="match status" value="1"/>
</dbReference>
<comment type="catalytic activity">
    <reaction evidence="10">
        <text>a 5,6-dihydrouridine in tRNA + NADP(+) = a uridine in tRNA + NADPH + H(+)</text>
        <dbReference type="Rhea" id="RHEA:23624"/>
        <dbReference type="Rhea" id="RHEA-COMP:13339"/>
        <dbReference type="Rhea" id="RHEA-COMP:13887"/>
        <dbReference type="ChEBI" id="CHEBI:15378"/>
        <dbReference type="ChEBI" id="CHEBI:57783"/>
        <dbReference type="ChEBI" id="CHEBI:58349"/>
        <dbReference type="ChEBI" id="CHEBI:65315"/>
        <dbReference type="ChEBI" id="CHEBI:74443"/>
    </reaction>
</comment>
<evidence type="ECO:0000256" key="8">
    <source>
        <dbReference type="ARBA" id="ARBA00022884"/>
    </source>
</evidence>
<proteinExistence type="inferred from homology"/>
<keyword evidence="6 12" id="KW-0819">tRNA processing</keyword>
<keyword evidence="7" id="KW-0521">NADP</keyword>
<keyword evidence="5 12" id="KW-0288">FMN</keyword>
<keyword evidence="9 12" id="KW-0560">Oxidoreductase</keyword>
<dbReference type="GO" id="GO:0017150">
    <property type="term" value="F:tRNA dihydrouridine synthase activity"/>
    <property type="evidence" value="ECO:0007669"/>
    <property type="project" value="InterPro"/>
</dbReference>
<keyword evidence="14" id="KW-0547">Nucleotide-binding</keyword>
<feature type="binding site" evidence="14">
    <location>
        <position position="73"/>
    </location>
    <ligand>
        <name>FMN</name>
        <dbReference type="ChEBI" id="CHEBI:58210"/>
    </ligand>
</feature>
<dbReference type="AlphaFoldDB" id="A0A9D1INM7"/>
<dbReference type="InterPro" id="IPR018517">
    <property type="entry name" value="tRNA_hU_synthase_CS"/>
</dbReference>
<comment type="cofactor">
    <cofactor evidence="1 12 14">
        <name>FMN</name>
        <dbReference type="ChEBI" id="CHEBI:58210"/>
    </cofactor>
</comment>
<evidence type="ECO:0000256" key="2">
    <source>
        <dbReference type="ARBA" id="ARBA00002790"/>
    </source>
</evidence>